<keyword evidence="2" id="KW-1185">Reference proteome</keyword>
<dbReference type="SUPFAM" id="SSF46955">
    <property type="entry name" value="Putative DNA-binding domain"/>
    <property type="match status" value="1"/>
</dbReference>
<protein>
    <submittedName>
        <fullName evidence="1">Helix-turn-helix domain-containing protein</fullName>
    </submittedName>
</protein>
<gene>
    <name evidence="1" type="ORF">IU449_28415</name>
</gene>
<reference evidence="1 2" key="1">
    <citation type="submission" date="2020-10" db="EMBL/GenBank/DDBJ databases">
        <title>Identification of Nocardia species via Next-generation sequencing and recognition of intraspecies genetic diversity.</title>
        <authorList>
            <person name="Li P."/>
            <person name="Li P."/>
            <person name="Lu B."/>
        </authorList>
    </citation>
    <scope>NUCLEOTIDE SEQUENCE [LARGE SCALE GENOMIC DNA]</scope>
    <source>
        <strain evidence="1 2">BJ06-0143</strain>
    </source>
</reference>
<dbReference type="InterPro" id="IPR009061">
    <property type="entry name" value="DNA-bd_dom_put_sf"/>
</dbReference>
<evidence type="ECO:0000313" key="1">
    <source>
        <dbReference type="EMBL" id="MBF6358424.1"/>
    </source>
</evidence>
<dbReference type="EMBL" id="JADLQN010000016">
    <property type="protein sequence ID" value="MBF6358424.1"/>
    <property type="molecule type" value="Genomic_DNA"/>
</dbReference>
<evidence type="ECO:0000313" key="2">
    <source>
        <dbReference type="Proteomes" id="UP000707731"/>
    </source>
</evidence>
<sequence length="69" mass="7691">MSKASLPNPNDLMTFRAAGALLGVTHTSIRRWITEGHLSEYRIANSPRVNRHEVLSLIVLVRPAQAVTR</sequence>
<comment type="caution">
    <text evidence="1">The sequence shown here is derived from an EMBL/GenBank/DDBJ whole genome shotgun (WGS) entry which is preliminary data.</text>
</comment>
<dbReference type="Proteomes" id="UP000707731">
    <property type="component" value="Unassembled WGS sequence"/>
</dbReference>
<dbReference type="RefSeq" id="WP_195005258.1">
    <property type="nucleotide sequence ID" value="NZ_JADLQN010000016.1"/>
</dbReference>
<organism evidence="1 2">
    <name type="scientific">Nocardia higoensis</name>
    <dbReference type="NCBI Taxonomy" id="228599"/>
    <lineage>
        <taxon>Bacteria</taxon>
        <taxon>Bacillati</taxon>
        <taxon>Actinomycetota</taxon>
        <taxon>Actinomycetes</taxon>
        <taxon>Mycobacteriales</taxon>
        <taxon>Nocardiaceae</taxon>
        <taxon>Nocardia</taxon>
    </lineage>
</organism>
<accession>A0ABS0DMW3</accession>
<name>A0ABS0DMW3_9NOCA</name>
<proteinExistence type="predicted"/>